<evidence type="ECO:0000313" key="2">
    <source>
        <dbReference type="Proteomes" id="UP001151760"/>
    </source>
</evidence>
<comment type="caution">
    <text evidence="1">The sequence shown here is derived from an EMBL/GenBank/DDBJ whole genome shotgun (WGS) entry which is preliminary data.</text>
</comment>
<proteinExistence type="predicted"/>
<keyword evidence="2" id="KW-1185">Reference proteome</keyword>
<dbReference type="EMBL" id="BQNB010018320">
    <property type="protein sequence ID" value="GJT73094.1"/>
    <property type="molecule type" value="Genomic_DNA"/>
</dbReference>
<reference evidence="1" key="2">
    <citation type="submission" date="2022-01" db="EMBL/GenBank/DDBJ databases">
        <authorList>
            <person name="Yamashiro T."/>
            <person name="Shiraishi A."/>
            <person name="Satake H."/>
            <person name="Nakayama K."/>
        </authorList>
    </citation>
    <scope>NUCLEOTIDE SEQUENCE</scope>
</reference>
<dbReference type="Proteomes" id="UP001151760">
    <property type="component" value="Unassembled WGS sequence"/>
</dbReference>
<sequence>MDLITNHLDANKLSALHYPPDFIEVGDLESDAEFVDTPLVSHFLDSNYESNDSEVINDIYGNTAYCDHDRRINKFDIRDLAFPCIQGSRQFVAYFEPNLSMKIIKQKAFTTIMGKELVSRNDNFVAIVRNVHVFVGSFT</sequence>
<organism evidence="1 2">
    <name type="scientific">Tanacetum coccineum</name>
    <dbReference type="NCBI Taxonomy" id="301880"/>
    <lineage>
        <taxon>Eukaryota</taxon>
        <taxon>Viridiplantae</taxon>
        <taxon>Streptophyta</taxon>
        <taxon>Embryophyta</taxon>
        <taxon>Tracheophyta</taxon>
        <taxon>Spermatophyta</taxon>
        <taxon>Magnoliopsida</taxon>
        <taxon>eudicotyledons</taxon>
        <taxon>Gunneridae</taxon>
        <taxon>Pentapetalae</taxon>
        <taxon>asterids</taxon>
        <taxon>campanulids</taxon>
        <taxon>Asterales</taxon>
        <taxon>Asteraceae</taxon>
        <taxon>Asteroideae</taxon>
        <taxon>Anthemideae</taxon>
        <taxon>Anthemidinae</taxon>
        <taxon>Tanacetum</taxon>
    </lineage>
</organism>
<reference evidence="1" key="1">
    <citation type="journal article" date="2022" name="Int. J. Mol. Sci.">
        <title>Draft Genome of Tanacetum Coccineum: Genomic Comparison of Closely Related Tanacetum-Family Plants.</title>
        <authorList>
            <person name="Yamashiro T."/>
            <person name="Shiraishi A."/>
            <person name="Nakayama K."/>
            <person name="Satake H."/>
        </authorList>
    </citation>
    <scope>NUCLEOTIDE SEQUENCE</scope>
</reference>
<accession>A0ABQ5GCH6</accession>
<gene>
    <name evidence="1" type="ORF">Tco_1032380</name>
</gene>
<name>A0ABQ5GCH6_9ASTR</name>
<evidence type="ECO:0000313" key="1">
    <source>
        <dbReference type="EMBL" id="GJT73094.1"/>
    </source>
</evidence>
<protein>
    <submittedName>
        <fullName evidence="1">Uncharacterized protein</fullName>
    </submittedName>
</protein>